<comment type="caution">
    <text evidence="10">The sequence shown here is derived from an EMBL/GenBank/DDBJ whole genome shotgun (WGS) entry which is preliminary data.</text>
</comment>
<evidence type="ECO:0000256" key="6">
    <source>
        <dbReference type="ARBA" id="ARBA00023136"/>
    </source>
</evidence>
<evidence type="ECO:0000256" key="1">
    <source>
        <dbReference type="ARBA" id="ARBA00004442"/>
    </source>
</evidence>
<evidence type="ECO:0000256" key="9">
    <source>
        <dbReference type="SAM" id="SignalP"/>
    </source>
</evidence>
<evidence type="ECO:0000313" key="10">
    <source>
        <dbReference type="EMBL" id="MEX4007609.1"/>
    </source>
</evidence>
<protein>
    <submittedName>
        <fullName evidence="10">TolC family outer membrane protein</fullName>
    </submittedName>
</protein>
<dbReference type="NCBIfam" id="TIGR01844">
    <property type="entry name" value="type_I_sec_TolC"/>
    <property type="match status" value="1"/>
</dbReference>
<name>A0ABV3WSG9_9HYPH</name>
<keyword evidence="3" id="KW-0813">Transport</keyword>
<dbReference type="Gene3D" id="1.20.1600.10">
    <property type="entry name" value="Outer membrane efflux proteins (OEP)"/>
    <property type="match status" value="1"/>
</dbReference>
<dbReference type="EMBL" id="JAZHFV010000002">
    <property type="protein sequence ID" value="MEX4007609.1"/>
    <property type="molecule type" value="Genomic_DNA"/>
</dbReference>
<keyword evidence="5" id="KW-0812">Transmembrane</keyword>
<dbReference type="InterPro" id="IPR010130">
    <property type="entry name" value="T1SS_OMP_TolC"/>
</dbReference>
<evidence type="ECO:0000256" key="4">
    <source>
        <dbReference type="ARBA" id="ARBA00022452"/>
    </source>
</evidence>
<keyword evidence="7" id="KW-0998">Cell outer membrane</keyword>
<feature type="chain" id="PRO_5047379828" evidence="9">
    <location>
        <begin position="24"/>
        <end position="470"/>
    </location>
</feature>
<evidence type="ECO:0000256" key="7">
    <source>
        <dbReference type="ARBA" id="ARBA00023237"/>
    </source>
</evidence>
<keyword evidence="4" id="KW-1134">Transmembrane beta strand</keyword>
<gene>
    <name evidence="10" type="ORF">V1479_09855</name>
</gene>
<accession>A0ABV3WSG9</accession>
<comment type="subcellular location">
    <subcellularLocation>
        <location evidence="1">Cell outer membrane</location>
    </subcellularLocation>
</comment>
<feature type="compositionally biased region" description="Low complexity" evidence="8">
    <location>
        <begin position="31"/>
        <end position="62"/>
    </location>
</feature>
<comment type="similarity">
    <text evidence="2">Belongs to the outer membrane factor (OMF) (TC 1.B.17) family.</text>
</comment>
<dbReference type="PROSITE" id="PS51257">
    <property type="entry name" value="PROKAR_LIPOPROTEIN"/>
    <property type="match status" value="1"/>
</dbReference>
<keyword evidence="11" id="KW-1185">Reference proteome</keyword>
<keyword evidence="6" id="KW-0472">Membrane</keyword>
<evidence type="ECO:0000256" key="8">
    <source>
        <dbReference type="SAM" id="MobiDB-lite"/>
    </source>
</evidence>
<evidence type="ECO:0000313" key="11">
    <source>
        <dbReference type="Proteomes" id="UP001559025"/>
    </source>
</evidence>
<feature type="signal peptide" evidence="9">
    <location>
        <begin position="1"/>
        <end position="23"/>
    </location>
</feature>
<dbReference type="SUPFAM" id="SSF56954">
    <property type="entry name" value="Outer membrane efflux proteins (OEP)"/>
    <property type="match status" value="1"/>
</dbReference>
<dbReference type="RefSeq" id="WP_368802733.1">
    <property type="nucleotide sequence ID" value="NZ_JAZHFV010000002.1"/>
</dbReference>
<evidence type="ECO:0000256" key="5">
    <source>
        <dbReference type="ARBA" id="ARBA00022692"/>
    </source>
</evidence>
<dbReference type="InterPro" id="IPR051906">
    <property type="entry name" value="TolC-like"/>
</dbReference>
<reference evidence="10 11" key="1">
    <citation type="submission" date="2024-01" db="EMBL/GenBank/DDBJ databases">
        <title>New evidence supports the origin of RcGTA from prophage.</title>
        <authorList>
            <person name="Xu Y."/>
            <person name="Liu B."/>
            <person name="Chen F."/>
        </authorList>
    </citation>
    <scope>NUCLEOTIDE SEQUENCE [LARGE SCALE GENOMIC DNA]</scope>
    <source>
        <strain evidence="10 11">CBW1107-2</strain>
    </source>
</reference>
<dbReference type="PANTHER" id="PTHR30026:SF22">
    <property type="entry name" value="OUTER MEMBRANE EFFLUX PROTEIN"/>
    <property type="match status" value="1"/>
</dbReference>
<keyword evidence="9" id="KW-0732">Signal</keyword>
<evidence type="ECO:0000256" key="2">
    <source>
        <dbReference type="ARBA" id="ARBA00007613"/>
    </source>
</evidence>
<evidence type="ECO:0000256" key="3">
    <source>
        <dbReference type="ARBA" id="ARBA00022448"/>
    </source>
</evidence>
<proteinExistence type="inferred from homology"/>
<organism evidence="10 11">
    <name type="scientific">Neoaquamicrobium sediminum</name>
    <dbReference type="NCBI Taxonomy" id="1849104"/>
    <lineage>
        <taxon>Bacteria</taxon>
        <taxon>Pseudomonadati</taxon>
        <taxon>Pseudomonadota</taxon>
        <taxon>Alphaproteobacteria</taxon>
        <taxon>Hyphomicrobiales</taxon>
        <taxon>Phyllobacteriaceae</taxon>
        <taxon>Neoaquamicrobium</taxon>
    </lineage>
</organism>
<feature type="region of interest" description="Disordered" evidence="8">
    <location>
        <begin position="24"/>
        <end position="67"/>
    </location>
</feature>
<dbReference type="InterPro" id="IPR003423">
    <property type="entry name" value="OMP_efflux"/>
</dbReference>
<dbReference type="PANTHER" id="PTHR30026">
    <property type="entry name" value="OUTER MEMBRANE PROTEIN TOLC"/>
    <property type="match status" value="1"/>
</dbReference>
<dbReference type="Pfam" id="PF02321">
    <property type="entry name" value="OEP"/>
    <property type="match status" value="2"/>
</dbReference>
<dbReference type="Proteomes" id="UP001559025">
    <property type="component" value="Unassembled WGS sequence"/>
</dbReference>
<sequence>MRQPRRMVAILSVSAAAIVSACAGNPKPDTVDPVTVSSTTRDTAPGTAPRTAVATDAGAAAPQTPPKGPLTLESAVQHAVSYHPSVVEAVSRLNQQGEAVNEARAGYRPRVSWGVNTNFDSREGDYRPSLDVSASQMIYDFGKVDGRVKIATAGIEGRKSQVLMAVDDLIRETAQAAIEVQRNKALAGVASDQVKDTSAILDLVKSRTQKGASTRSDELQAAARVQAAEATTLEVQAQTRRWTSALAALTGTNGAMARGARAPGWLSKACDSVDPDWSRVPAVMQAEAERSAAVAQIGLSRAESLPTVSLDAGVGTDLTRIGSSDPDYTIGLNVTGSIYNGGEAGARRAAAGHALRSSEAAKQRAQVDIRRSLTEATGQIASMRALLASLTKRQAMMDETRSLYQTQYLELGTRTLLDLLNADQEFHAARFDEINIRYDLQRLAIDCAYSAGDLRGKFALEGKPLFGVSL</sequence>